<keyword evidence="5" id="KW-1185">Reference proteome</keyword>
<feature type="region of interest" description="Disordered" evidence="1">
    <location>
        <begin position="203"/>
        <end position="223"/>
    </location>
</feature>
<sequence length="660" mass="73539">MAKLKLTPLYTLCLLPLMVFANEKPLLQEGKTTLYQRVLSTPTCELLADNKAKTGKKIPTFSRYYVYKREKVANKQFVLVGPDTFGKTVGWLDESCAVPWNMQMTLVFTNPSDRDRLLFFKDKATLDEIVNADDPNKLLQPIRKDLANNKNNPAVLAQEPAEFVDFQKNFYLLPILQGEEVMNAKGFYERVLEVASVSKNDQTLAKSTSSNQASNTTNQNSKDPQEIVGFSAAVVFVIDSTISMDPYINRTREAIKQVYQQIEKEKLGQQVKFGLVAFRSNTDAVKGLEYTSKLFVDPNTVKNGQDFMQKVASLKQATVSSKEFNEDAYAGINQALNDIKWNNFGARYIVLITDAGAIDGNNPISTTGLDAKQLRLEAQHKGVAIYALHLKTPAGAKNHQQAQEQYNDLAFNNYLNKALYYPVNAGDVNEFGEKISKLAKALTEQVKLAYRGEMAAGSALTASNSQNEPKDEIEQDAILLGKAMQLAYLGDVKGTKAPPVFKAWISDRDFVKPSIPTAEARILLTKAQLSDLSDIVKKIADAANEGLISPDDMFAQLRSIAAAMGQDPNKIKSDSSTKIADLGLLGEYLDNIPYKSQVTSIDEDTWKGMSAQEQEKFIRDLHSKLRHYRIFNEDQSRWISLSEGSDPRDFVYPVPLEALP</sequence>
<dbReference type="GO" id="GO:0004674">
    <property type="term" value="F:protein serine/threonine kinase activity"/>
    <property type="evidence" value="ECO:0007669"/>
    <property type="project" value="UniProtKB-KW"/>
</dbReference>
<reference evidence="4 5" key="1">
    <citation type="submission" date="2014-11" db="EMBL/GenBank/DDBJ databases">
        <title>Pan-genome of Gallibacterium spp.</title>
        <authorList>
            <person name="Kudirkiene E."/>
            <person name="Bojesen A.M."/>
        </authorList>
    </citation>
    <scope>NUCLEOTIDE SEQUENCE [LARGE SCALE GENOMIC DNA]</scope>
    <source>
        <strain evidence="4 5">F151</strain>
    </source>
</reference>
<dbReference type="AlphaFoldDB" id="A0A1A7NLS1"/>
<dbReference type="EMBL" id="JTJM01000042">
    <property type="protein sequence ID" value="OBW91067.1"/>
    <property type="molecule type" value="Genomic_DNA"/>
</dbReference>
<feature type="chain" id="PRO_5008358648" evidence="2">
    <location>
        <begin position="22"/>
        <end position="660"/>
    </location>
</feature>
<dbReference type="PANTHER" id="PTHR47763">
    <property type="entry name" value="ALPHA-PROTEIN KINASE VWKA"/>
    <property type="match status" value="1"/>
</dbReference>
<organism evidence="4 5">
    <name type="scientific">Gallibacterium genomosp. 3</name>
    <dbReference type="NCBI Taxonomy" id="505345"/>
    <lineage>
        <taxon>Bacteria</taxon>
        <taxon>Pseudomonadati</taxon>
        <taxon>Pseudomonadota</taxon>
        <taxon>Gammaproteobacteria</taxon>
        <taxon>Pasteurellales</taxon>
        <taxon>Pasteurellaceae</taxon>
        <taxon>Gallibacterium</taxon>
    </lineage>
</organism>
<dbReference type="Gene3D" id="3.40.50.410">
    <property type="entry name" value="von Willebrand factor, type A domain"/>
    <property type="match status" value="1"/>
</dbReference>
<evidence type="ECO:0000313" key="5">
    <source>
        <dbReference type="Proteomes" id="UP000243558"/>
    </source>
</evidence>
<feature type="compositionally biased region" description="Low complexity" evidence="1">
    <location>
        <begin position="205"/>
        <end position="222"/>
    </location>
</feature>
<keyword evidence="4" id="KW-0808">Transferase</keyword>
<evidence type="ECO:0000313" key="4">
    <source>
        <dbReference type="EMBL" id="OBW91067.1"/>
    </source>
</evidence>
<dbReference type="CDD" id="cd00198">
    <property type="entry name" value="vWFA"/>
    <property type="match status" value="1"/>
</dbReference>
<evidence type="ECO:0000259" key="3">
    <source>
        <dbReference type="PROSITE" id="PS50234"/>
    </source>
</evidence>
<dbReference type="RefSeq" id="WP_065239712.1">
    <property type="nucleotide sequence ID" value="NZ_JTJM01000042.1"/>
</dbReference>
<evidence type="ECO:0000256" key="1">
    <source>
        <dbReference type="SAM" id="MobiDB-lite"/>
    </source>
</evidence>
<comment type="caution">
    <text evidence="4">The sequence shown here is derived from an EMBL/GenBank/DDBJ whole genome shotgun (WGS) entry which is preliminary data.</text>
</comment>
<dbReference type="PANTHER" id="PTHR47763:SF1">
    <property type="entry name" value="DUF659 DOMAIN-CONTAINING PROTEIN"/>
    <property type="match status" value="1"/>
</dbReference>
<dbReference type="SMART" id="SM00327">
    <property type="entry name" value="VWA"/>
    <property type="match status" value="1"/>
</dbReference>
<dbReference type="PROSITE" id="PS50234">
    <property type="entry name" value="VWFA"/>
    <property type="match status" value="1"/>
</dbReference>
<gene>
    <name evidence="4" type="ORF">QV01_08655</name>
</gene>
<feature type="domain" description="VWFA" evidence="3">
    <location>
        <begin position="233"/>
        <end position="435"/>
    </location>
</feature>
<keyword evidence="2" id="KW-0732">Signal</keyword>
<proteinExistence type="predicted"/>
<dbReference type="GO" id="GO:0005737">
    <property type="term" value="C:cytoplasm"/>
    <property type="evidence" value="ECO:0007669"/>
    <property type="project" value="TreeGrafter"/>
</dbReference>
<accession>A0A1A7NLS1</accession>
<feature type="signal peptide" evidence="2">
    <location>
        <begin position="1"/>
        <end position="21"/>
    </location>
</feature>
<keyword evidence="4" id="KW-0418">Kinase</keyword>
<dbReference type="InterPro" id="IPR052969">
    <property type="entry name" value="Thr-specific_kinase-like"/>
</dbReference>
<dbReference type="Proteomes" id="UP000243558">
    <property type="component" value="Unassembled WGS sequence"/>
</dbReference>
<protein>
    <submittedName>
        <fullName evidence="4">Serine/threonine protein kinase</fullName>
    </submittedName>
</protein>
<name>A0A1A7NLS1_9PAST</name>
<dbReference type="PATRIC" id="fig|505345.7.peg.1718"/>
<dbReference type="InterPro" id="IPR002035">
    <property type="entry name" value="VWF_A"/>
</dbReference>
<dbReference type="SUPFAM" id="SSF53300">
    <property type="entry name" value="vWA-like"/>
    <property type="match status" value="1"/>
</dbReference>
<keyword evidence="4" id="KW-0723">Serine/threonine-protein kinase</keyword>
<dbReference type="OrthoDB" id="9801841at2"/>
<dbReference type="InterPro" id="IPR036465">
    <property type="entry name" value="vWFA_dom_sf"/>
</dbReference>
<evidence type="ECO:0000256" key="2">
    <source>
        <dbReference type="SAM" id="SignalP"/>
    </source>
</evidence>